<proteinExistence type="predicted"/>
<sequence length="263" mass="29533">SSRVPGMEDRLRIGSIINDRSKIEENDSNVRIMEKDCAEQAVCQGEVPGKFHRIVKLPEIVDKARRTPSEEIEQDQGLGCAKMRMELSYVSQRTGTEGEILVENNDSEEQANLNYSNLTTSDLSNRCVQNQLGSYSQNVTPRLGDPVSREVEQQQAPHKQQSERSSRYSLRTSAFRDLLKRKADQISKDGNRQQFCSIQHQQGLSCGSISEADRQDTGNSRRSESVTSCISHSRQAKRDPELAIQIGNFKRLLNSSRCPNGSS</sequence>
<evidence type="ECO:0000313" key="2">
    <source>
        <dbReference type="EMBL" id="KAA6331662.1"/>
    </source>
</evidence>
<feature type="non-terminal residue" evidence="2">
    <location>
        <position position="263"/>
    </location>
</feature>
<evidence type="ECO:0000313" key="3">
    <source>
        <dbReference type="Proteomes" id="UP000324800"/>
    </source>
</evidence>
<gene>
    <name evidence="2" type="ORF">EZS28_053362</name>
</gene>
<feature type="region of interest" description="Disordered" evidence="1">
    <location>
        <begin position="136"/>
        <end position="171"/>
    </location>
</feature>
<feature type="non-terminal residue" evidence="2">
    <location>
        <position position="1"/>
    </location>
</feature>
<dbReference type="AlphaFoldDB" id="A0A5J4RDA4"/>
<name>A0A5J4RDA4_9EUKA</name>
<accession>A0A5J4RDA4</accession>
<organism evidence="2 3">
    <name type="scientific">Streblomastix strix</name>
    <dbReference type="NCBI Taxonomy" id="222440"/>
    <lineage>
        <taxon>Eukaryota</taxon>
        <taxon>Metamonada</taxon>
        <taxon>Preaxostyla</taxon>
        <taxon>Oxymonadida</taxon>
        <taxon>Streblomastigidae</taxon>
        <taxon>Streblomastix</taxon>
    </lineage>
</organism>
<dbReference type="EMBL" id="SNRW01042583">
    <property type="protein sequence ID" value="KAA6331662.1"/>
    <property type="molecule type" value="Genomic_DNA"/>
</dbReference>
<protein>
    <submittedName>
        <fullName evidence="2">Uncharacterized protein</fullName>
    </submittedName>
</protein>
<dbReference type="Proteomes" id="UP000324800">
    <property type="component" value="Unassembled WGS sequence"/>
</dbReference>
<comment type="caution">
    <text evidence="2">The sequence shown here is derived from an EMBL/GenBank/DDBJ whole genome shotgun (WGS) entry which is preliminary data.</text>
</comment>
<evidence type="ECO:0000256" key="1">
    <source>
        <dbReference type="SAM" id="MobiDB-lite"/>
    </source>
</evidence>
<reference evidence="2 3" key="1">
    <citation type="submission" date="2019-03" db="EMBL/GenBank/DDBJ databases">
        <title>Single cell metagenomics reveals metabolic interactions within the superorganism composed of flagellate Streblomastix strix and complex community of Bacteroidetes bacteria on its surface.</title>
        <authorList>
            <person name="Treitli S.C."/>
            <person name="Kolisko M."/>
            <person name="Husnik F."/>
            <person name="Keeling P."/>
            <person name="Hampl V."/>
        </authorList>
    </citation>
    <scope>NUCLEOTIDE SEQUENCE [LARGE SCALE GENOMIC DNA]</scope>
    <source>
        <strain evidence="2">ST1C</strain>
    </source>
</reference>
<feature type="compositionally biased region" description="Basic and acidic residues" evidence="1">
    <location>
        <begin position="211"/>
        <end position="224"/>
    </location>
</feature>
<feature type="region of interest" description="Disordered" evidence="1">
    <location>
        <begin position="209"/>
        <end position="241"/>
    </location>
</feature>